<keyword evidence="8" id="KW-0472">Membrane</keyword>
<evidence type="ECO:0000256" key="1">
    <source>
        <dbReference type="ARBA" id="ARBA00004477"/>
    </source>
</evidence>
<organism evidence="9">
    <name type="scientific">Musca domestica</name>
    <name type="common">House fly</name>
    <dbReference type="NCBI Taxonomy" id="7370"/>
    <lineage>
        <taxon>Eukaryota</taxon>
        <taxon>Metazoa</taxon>
        <taxon>Ecdysozoa</taxon>
        <taxon>Arthropoda</taxon>
        <taxon>Hexapoda</taxon>
        <taxon>Insecta</taxon>
        <taxon>Pterygota</taxon>
        <taxon>Neoptera</taxon>
        <taxon>Endopterygota</taxon>
        <taxon>Diptera</taxon>
        <taxon>Brachycera</taxon>
        <taxon>Muscomorpha</taxon>
        <taxon>Muscoidea</taxon>
        <taxon>Muscidae</taxon>
        <taxon>Musca</taxon>
    </lineage>
</organism>
<protein>
    <recommendedName>
        <fullName evidence="10">GPI transamidase subunit PIG-U</fullName>
    </recommendedName>
</protein>
<dbReference type="Pfam" id="PF06728">
    <property type="entry name" value="PIG-U"/>
    <property type="match status" value="1"/>
</dbReference>
<evidence type="ECO:0000256" key="8">
    <source>
        <dbReference type="ARBA" id="ARBA00023136"/>
    </source>
</evidence>
<reference evidence="9" key="1">
    <citation type="submission" date="2020-05" db="UniProtKB">
        <authorList>
            <consortium name="EnsemblMetazoa"/>
        </authorList>
    </citation>
    <scope>IDENTIFICATION</scope>
    <source>
        <strain evidence="9">Aabys</strain>
    </source>
</reference>
<comment type="similarity">
    <text evidence="3">Belongs to the PIGU family.</text>
</comment>
<dbReference type="VEuPathDB" id="VectorBase:MDOMA2_015435"/>
<comment type="pathway">
    <text evidence="2">Glycolipid biosynthesis; glycosylphosphatidylinositol-anchor biosynthesis.</text>
</comment>
<dbReference type="PANTHER" id="PTHR13121:SF0">
    <property type="entry name" value="PHOSPHATIDYLINOSITOL GLYCAN ANCHOR BIOSYNTHESIS CLASS U PROTEIN"/>
    <property type="match status" value="1"/>
</dbReference>
<evidence type="ECO:0000256" key="4">
    <source>
        <dbReference type="ARBA" id="ARBA00022502"/>
    </source>
</evidence>
<accession>A0A1I8MAW0</accession>
<dbReference type="AlphaFoldDB" id="A0A1I8MAW0"/>
<dbReference type="EnsemblMetazoa" id="MDOA003001-RA">
    <property type="protein sequence ID" value="MDOA003001-PA"/>
    <property type="gene ID" value="MDOA003001"/>
</dbReference>
<evidence type="ECO:0000256" key="3">
    <source>
        <dbReference type="ARBA" id="ARBA00010026"/>
    </source>
</evidence>
<evidence type="ECO:0000313" key="9">
    <source>
        <dbReference type="EnsemblMetazoa" id="MDOA003001-PA"/>
    </source>
</evidence>
<dbReference type="VEuPathDB" id="VectorBase:MDOA003001"/>
<keyword evidence="4" id="KW-0337">GPI-anchor biosynthesis</keyword>
<evidence type="ECO:0000256" key="2">
    <source>
        <dbReference type="ARBA" id="ARBA00004687"/>
    </source>
</evidence>
<evidence type="ECO:0008006" key="10">
    <source>
        <dbReference type="Google" id="ProtNLM"/>
    </source>
</evidence>
<dbReference type="PANTHER" id="PTHR13121">
    <property type="entry name" value="GPI TRANSAMIDASE COMPONENT PIG-U"/>
    <property type="match status" value="1"/>
</dbReference>
<keyword evidence="7" id="KW-1133">Transmembrane helix</keyword>
<keyword evidence="6" id="KW-0256">Endoplasmic reticulum</keyword>
<dbReference type="GO" id="GO:0042765">
    <property type="term" value="C:GPI-anchor transamidase complex"/>
    <property type="evidence" value="ECO:0007669"/>
    <property type="project" value="InterPro"/>
</dbReference>
<dbReference type="eggNOG" id="KOG2552">
    <property type="taxonomic scope" value="Eukaryota"/>
</dbReference>
<dbReference type="GO" id="GO:0006506">
    <property type="term" value="P:GPI anchor biosynthetic process"/>
    <property type="evidence" value="ECO:0007669"/>
    <property type="project" value="UniProtKB-UniPathway"/>
</dbReference>
<name>A0A1I8MAW0_MUSDO</name>
<evidence type="ECO:0000256" key="7">
    <source>
        <dbReference type="ARBA" id="ARBA00022989"/>
    </source>
</evidence>
<dbReference type="GO" id="GO:0016255">
    <property type="term" value="P:attachment of GPI anchor to protein"/>
    <property type="evidence" value="ECO:0007669"/>
    <property type="project" value="InterPro"/>
</dbReference>
<comment type="subcellular location">
    <subcellularLocation>
        <location evidence="1">Endoplasmic reticulum membrane</location>
        <topology evidence="1">Multi-pass membrane protein</topology>
    </subcellularLocation>
</comment>
<evidence type="ECO:0000256" key="6">
    <source>
        <dbReference type="ARBA" id="ARBA00022824"/>
    </source>
</evidence>
<proteinExistence type="inferred from homology"/>
<sequence length="255" mass="29174">MDKHIIKWLILGAAIRLYLCTSEWVHILGNRVEIATPLNSFKRVNEGVYLLKQGVNPYDGDMVHEIPVVLWFLTFAAEYLKHWLPFLYVLIDICTACVLYKASKVFVRRKLTVQCAELVHYAKDTEELQYHQSDESTIPFLVLMAYLFNPLSIFNSAGLTSTVFSNLLLSLALYGLIDHHLLMFLFAAVIESHRNLYPVILLAPAVLVFNKNGKLKTILHVIVPFIVLSFALFRLNYSLMGDESWNFIDGTLGFM</sequence>
<dbReference type="InterPro" id="IPR009600">
    <property type="entry name" value="PIG-U"/>
</dbReference>
<dbReference type="STRING" id="7370.A0A1I8MAW0"/>
<evidence type="ECO:0000256" key="5">
    <source>
        <dbReference type="ARBA" id="ARBA00022692"/>
    </source>
</evidence>
<keyword evidence="5" id="KW-0812">Transmembrane</keyword>
<dbReference type="UniPathway" id="UPA00196"/>